<organism evidence="2 3">
    <name type="scientific">Thioclava pacifica DSM 10166</name>
    <dbReference type="NCBI Taxonomy" id="1353537"/>
    <lineage>
        <taxon>Bacteria</taxon>
        <taxon>Pseudomonadati</taxon>
        <taxon>Pseudomonadota</taxon>
        <taxon>Alphaproteobacteria</taxon>
        <taxon>Rhodobacterales</taxon>
        <taxon>Paracoccaceae</taxon>
        <taxon>Thioclava</taxon>
    </lineage>
</organism>
<gene>
    <name evidence="2" type="ORF">TP2_14235</name>
</gene>
<dbReference type="Gene3D" id="3.90.1340.10">
    <property type="entry name" value="Phage tail collar domain"/>
    <property type="match status" value="1"/>
</dbReference>
<dbReference type="InterPro" id="IPR037053">
    <property type="entry name" value="Phage_tail_collar_dom_sf"/>
</dbReference>
<dbReference type="eggNOG" id="COG4675">
    <property type="taxonomic scope" value="Bacteria"/>
</dbReference>
<protein>
    <recommendedName>
        <fullName evidence="1">Phage tail collar domain-containing protein</fullName>
    </recommendedName>
</protein>
<reference evidence="2 3" key="1">
    <citation type="submission" date="2013-07" db="EMBL/GenBank/DDBJ databases">
        <title>Thioclava pacifica DSM 10166 Genome Sequencing.</title>
        <authorList>
            <person name="Lai Q."/>
            <person name="Shao Z."/>
        </authorList>
    </citation>
    <scope>NUCLEOTIDE SEQUENCE [LARGE SCALE GENOMIC DNA]</scope>
    <source>
        <strain evidence="2 3">DSM 10166</strain>
    </source>
</reference>
<feature type="domain" description="Phage tail collar" evidence="1">
    <location>
        <begin position="7"/>
        <end position="60"/>
    </location>
</feature>
<proteinExistence type="predicted"/>
<evidence type="ECO:0000313" key="2">
    <source>
        <dbReference type="EMBL" id="KEO50782.1"/>
    </source>
</evidence>
<dbReference type="STRING" id="1353537.TP2_14235"/>
<name>A0A074JN26_9RHOB</name>
<dbReference type="AlphaFoldDB" id="A0A074JN26"/>
<comment type="caution">
    <text evidence="2">The sequence shown here is derived from an EMBL/GenBank/DDBJ whole genome shotgun (WGS) entry which is preliminary data.</text>
</comment>
<dbReference type="InterPro" id="IPR011083">
    <property type="entry name" value="Phage_tail_collar_dom"/>
</dbReference>
<evidence type="ECO:0000313" key="3">
    <source>
        <dbReference type="Proteomes" id="UP000027432"/>
    </source>
</evidence>
<dbReference type="OrthoDB" id="9810174at2"/>
<sequence length="180" mass="18481">MDPILCTVMPFPYSFIPQGWLPCDGRLVPVSQYTAVFSLIGTTYGGDGRTTFGLPNLNGASGMSSSVVAGQGAGPGLTPRAMGQRVGTDAVSLTEADLPPHSHALSVYPEGTNATAVPAAGDTWISTGANGYTDTPIQNPTTFAPGAVMPSGSGAPHENDQPNLSLVYCICVQGVYPSFD</sequence>
<dbReference type="SUPFAM" id="SSF88874">
    <property type="entry name" value="Receptor-binding domain of short tail fibre protein gp12"/>
    <property type="match status" value="1"/>
</dbReference>
<keyword evidence="3" id="KW-1185">Reference proteome</keyword>
<dbReference type="EMBL" id="AUND01000041">
    <property type="protein sequence ID" value="KEO50782.1"/>
    <property type="molecule type" value="Genomic_DNA"/>
</dbReference>
<dbReference type="Pfam" id="PF07484">
    <property type="entry name" value="Collar"/>
    <property type="match status" value="1"/>
</dbReference>
<dbReference type="RefSeq" id="WP_038079963.1">
    <property type="nucleotide sequence ID" value="NZ_AUND01000041.1"/>
</dbReference>
<dbReference type="Proteomes" id="UP000027432">
    <property type="component" value="Unassembled WGS sequence"/>
</dbReference>
<accession>A0A074JN26</accession>
<evidence type="ECO:0000259" key="1">
    <source>
        <dbReference type="Pfam" id="PF07484"/>
    </source>
</evidence>